<dbReference type="InterPro" id="IPR007418">
    <property type="entry name" value="DUF474"/>
</dbReference>
<sequence>MLYLLFLLAHLFAALIFIGTVFFEVLILGRLHRQLPARVMLRVEQGIGQRARALMPRVLLVLFGAGTGMIWLRYRPALAAPFASSFGTLLTLKLILAVSVLLHFLLTMLRMRRGRVGPRYLRFIHLSLFGHMVAIVLLAKSMFYLTW</sequence>
<keyword evidence="1" id="KW-0812">Transmembrane</keyword>
<organism evidence="2 3">
    <name type="scientific">Pseudomonas trivialis</name>
    <dbReference type="NCBI Taxonomy" id="200450"/>
    <lineage>
        <taxon>Bacteria</taxon>
        <taxon>Pseudomonadati</taxon>
        <taxon>Pseudomonadota</taxon>
        <taxon>Gammaproteobacteria</taxon>
        <taxon>Pseudomonadales</taxon>
        <taxon>Pseudomonadaceae</taxon>
        <taxon>Pseudomonas</taxon>
    </lineage>
</organism>
<dbReference type="AlphaFoldDB" id="A0A0H5AJ18"/>
<reference evidence="3" key="2">
    <citation type="submission" date="2015-05" db="EMBL/GenBank/DDBJ databases">
        <authorList>
            <person name="Swarnkar M.K."/>
            <person name="Vyas P."/>
            <person name="Rahi P."/>
            <person name="Thakur R."/>
            <person name="Thakur N."/>
            <person name="Singh A.K."/>
            <person name="Gulati A."/>
        </authorList>
    </citation>
    <scope>NUCLEOTIDE SEQUENCE [LARGE SCALE GENOMIC DNA]</scope>
    <source>
        <strain evidence="3">745</strain>
    </source>
</reference>
<dbReference type="PATRIC" id="fig|200450.3.peg.5469"/>
<feature type="transmembrane region" description="Helical" evidence="1">
    <location>
        <begin position="120"/>
        <end position="139"/>
    </location>
</feature>
<feature type="transmembrane region" description="Helical" evidence="1">
    <location>
        <begin position="86"/>
        <end position="108"/>
    </location>
</feature>
<keyword evidence="1" id="KW-0472">Membrane</keyword>
<dbReference type="OrthoDB" id="5955722at2"/>
<protein>
    <submittedName>
        <fullName evidence="2">Membrane protein</fullName>
    </submittedName>
</protein>
<gene>
    <name evidence="2" type="ORF">AA957_26630</name>
</gene>
<dbReference type="PIRSF" id="PIRSF015875">
    <property type="entry name" value="UCP015875"/>
    <property type="match status" value="1"/>
</dbReference>
<dbReference type="EMBL" id="CP011507">
    <property type="protein sequence ID" value="AKS10258.1"/>
    <property type="molecule type" value="Genomic_DNA"/>
</dbReference>
<feature type="transmembrane region" description="Helical" evidence="1">
    <location>
        <begin position="53"/>
        <end position="74"/>
    </location>
</feature>
<evidence type="ECO:0000313" key="2">
    <source>
        <dbReference type="EMBL" id="AKS10258.1"/>
    </source>
</evidence>
<keyword evidence="1" id="KW-1133">Transmembrane helix</keyword>
<name>A0A0H5AJ18_9PSED</name>
<evidence type="ECO:0000256" key="1">
    <source>
        <dbReference type="SAM" id="Phobius"/>
    </source>
</evidence>
<evidence type="ECO:0000313" key="3">
    <source>
        <dbReference type="Proteomes" id="UP000036608"/>
    </source>
</evidence>
<accession>A0A0H5AJ18</accession>
<feature type="transmembrane region" description="Helical" evidence="1">
    <location>
        <begin position="6"/>
        <end position="32"/>
    </location>
</feature>
<dbReference type="RefSeq" id="WP_049713541.1">
    <property type="nucleotide sequence ID" value="NZ_CP011507.1"/>
</dbReference>
<dbReference type="KEGG" id="ptv:AA957_26630"/>
<proteinExistence type="predicted"/>
<reference evidence="2 3" key="1">
    <citation type="journal article" date="2015" name="Genome Announc.">
        <title>Complete Genome Sequence of the Rhizobacterium Pseudomonas trivialis Strain IHBB745 with Multiple Plant Growth-Promoting Activities and Tolerance to Desiccation and Alkalinity.</title>
        <authorList>
            <person name="Gulati A."/>
            <person name="Swarnkar M.K."/>
            <person name="Vyas P."/>
            <person name="Rahi P."/>
            <person name="Thakur R."/>
            <person name="Thakur N."/>
            <person name="Singh A.K."/>
        </authorList>
    </citation>
    <scope>NUCLEOTIDE SEQUENCE [LARGE SCALE GENOMIC DNA]</scope>
    <source>
        <strain evidence="3">745</strain>
    </source>
</reference>
<dbReference type="Proteomes" id="UP000036608">
    <property type="component" value="Chromosome"/>
</dbReference>